<dbReference type="PANTHER" id="PTHR37162">
    <property type="entry name" value="HAT FAMILY DIMERISATION DOMAINCONTAINING PROTEIN-RELATED"/>
    <property type="match status" value="1"/>
</dbReference>
<evidence type="ECO:0000256" key="1">
    <source>
        <dbReference type="SAM" id="MobiDB-lite"/>
    </source>
</evidence>
<feature type="compositionally biased region" description="Basic and acidic residues" evidence="1">
    <location>
        <begin position="126"/>
        <end position="142"/>
    </location>
</feature>
<dbReference type="AlphaFoldDB" id="A0AAV3Y8N3"/>
<evidence type="ECO:0000313" key="4">
    <source>
        <dbReference type="Proteomes" id="UP000735302"/>
    </source>
</evidence>
<name>A0AAV3Y8N3_9GAST</name>
<dbReference type="Proteomes" id="UP000735302">
    <property type="component" value="Unassembled WGS sequence"/>
</dbReference>
<keyword evidence="4" id="KW-1185">Reference proteome</keyword>
<dbReference type="GO" id="GO:0046983">
    <property type="term" value="F:protein dimerization activity"/>
    <property type="evidence" value="ECO:0007669"/>
    <property type="project" value="InterPro"/>
</dbReference>
<evidence type="ECO:0000259" key="2">
    <source>
        <dbReference type="Pfam" id="PF05699"/>
    </source>
</evidence>
<organism evidence="3 4">
    <name type="scientific">Plakobranchus ocellatus</name>
    <dbReference type="NCBI Taxonomy" id="259542"/>
    <lineage>
        <taxon>Eukaryota</taxon>
        <taxon>Metazoa</taxon>
        <taxon>Spiralia</taxon>
        <taxon>Lophotrochozoa</taxon>
        <taxon>Mollusca</taxon>
        <taxon>Gastropoda</taxon>
        <taxon>Heterobranchia</taxon>
        <taxon>Euthyneura</taxon>
        <taxon>Panpulmonata</taxon>
        <taxon>Sacoglossa</taxon>
        <taxon>Placobranchoidea</taxon>
        <taxon>Plakobranchidae</taxon>
        <taxon>Plakobranchus</taxon>
    </lineage>
</organism>
<dbReference type="InterPro" id="IPR012337">
    <property type="entry name" value="RNaseH-like_sf"/>
</dbReference>
<evidence type="ECO:0000313" key="3">
    <source>
        <dbReference type="EMBL" id="GFN78517.1"/>
    </source>
</evidence>
<feature type="compositionally biased region" description="Polar residues" evidence="1">
    <location>
        <begin position="88"/>
        <end position="105"/>
    </location>
</feature>
<feature type="compositionally biased region" description="Low complexity" evidence="1">
    <location>
        <begin position="154"/>
        <end position="164"/>
    </location>
</feature>
<dbReference type="SUPFAM" id="SSF53098">
    <property type="entry name" value="Ribonuclease H-like"/>
    <property type="match status" value="1"/>
</dbReference>
<protein>
    <submittedName>
        <fullName evidence="3">Zinc finger bed domain-containing protein 5</fullName>
    </submittedName>
</protein>
<feature type="domain" description="HAT C-terminal dimerisation" evidence="2">
    <location>
        <begin position="820"/>
        <end position="870"/>
    </location>
</feature>
<dbReference type="InterPro" id="IPR008906">
    <property type="entry name" value="HATC_C_dom"/>
</dbReference>
<comment type="caution">
    <text evidence="3">The sequence shown here is derived from an EMBL/GenBank/DDBJ whole genome shotgun (WGS) entry which is preliminary data.</text>
</comment>
<reference evidence="3 4" key="1">
    <citation type="journal article" date="2021" name="Elife">
        <title>Chloroplast acquisition without the gene transfer in kleptoplastic sea slugs, Plakobranchus ocellatus.</title>
        <authorList>
            <person name="Maeda T."/>
            <person name="Takahashi S."/>
            <person name="Yoshida T."/>
            <person name="Shimamura S."/>
            <person name="Takaki Y."/>
            <person name="Nagai Y."/>
            <person name="Toyoda A."/>
            <person name="Suzuki Y."/>
            <person name="Arimoto A."/>
            <person name="Ishii H."/>
            <person name="Satoh N."/>
            <person name="Nishiyama T."/>
            <person name="Hasebe M."/>
            <person name="Maruyama T."/>
            <person name="Minagawa J."/>
            <person name="Obokata J."/>
            <person name="Shigenobu S."/>
        </authorList>
    </citation>
    <scope>NUCLEOTIDE SEQUENCE [LARGE SCALE GENOMIC DNA]</scope>
</reference>
<dbReference type="EMBL" id="BLXT01000588">
    <property type="protein sequence ID" value="GFN78517.1"/>
    <property type="molecule type" value="Genomic_DNA"/>
</dbReference>
<gene>
    <name evidence="3" type="ORF">PoB_000502300</name>
</gene>
<dbReference type="Pfam" id="PF05699">
    <property type="entry name" value="Dimer_Tnp_hAT"/>
    <property type="match status" value="1"/>
</dbReference>
<proteinExistence type="predicted"/>
<dbReference type="PANTHER" id="PTHR37162:SF10">
    <property type="entry name" value="DUF4371 DOMAIN-CONTAINING PROTEIN"/>
    <property type="match status" value="1"/>
</dbReference>
<sequence length="901" mass="100498">MVPLRNWVVEEKGWAGVCTRPRPSQTSDLAICSVSLDMASGRSESNQDIPRGLVNRTGTPLGRGSRLPSVRGQRDLTLGGIQRKKFTPNLNVSKKTHGSNETLKGSSLEGPESTNEAKGALGRGRGRNERGRGKGRGEDRTIQLHSEFAHGPMGESSSGWSRGSVSGGGGGGGGGERQTGGSSTVIKASMRQRGNQDDKDFLDTLLRDDHCSPFCPVPITGHGSSLHVASTGGGWRRKPADTEVPVSKRRQQCFRKEYTEEFRVIQMGKTETCAFCEVCNSEFSIKSGGKNDIVRHIAGIKHSDRMKQESGTSKINSFFVQSSEKSKPNHDVIRAEVMLVDLITELNLPMASMDKFTRAFKTMFKDSNIAKQFQCGRSKGTAIVKEIAAKSTLHLAARMKAAPFTLSTDGSNDAGSKKLFPIIIRSFNPESHLVTSEILSIPVCEGSATGENIFSLMEAELTAHGIPWTNCLALGADNAPVMVGKGKGVYGFMSRKHPSLYMSGCVCHLIHIAAEKAAACLPLNVDQLLIDTYYYLDKSSKRLAAFKAFQVLHELKDNKILKHVSTRWLSIRRCLPRLLENWEPLLDFFKAQEKSASSSAEKEKVGKLRKIFSSPTNRLTCMFLVEALQPFDEINTELQSEAPKMHILHRRLEKLLKSLQLRFVKPTAIQGKLPAEVDFQAESNLRDDSELLLGQMASEFIARKEEVCLREERLKEFYSKVKQFYMTSIKYILEKLPYNDELLQHATILDPKQQLHAKLASLEYFLKRFPVLIPHATSVASIKLEFAQYQCLNIQSCIQERLDSTWVAIGQLREDGQIILPNLSRVMLNIMTIPHSSAHCERIFSHVRKNQTEFRSRLNNETVEALLIAKTREGQAESRDYNESELEDLKKAYFRSLQSTQ</sequence>
<feature type="region of interest" description="Disordered" evidence="1">
    <location>
        <begin position="41"/>
        <end position="182"/>
    </location>
</feature>
<accession>A0AAV3Y8N3</accession>
<feature type="compositionally biased region" description="Gly residues" evidence="1">
    <location>
        <begin position="165"/>
        <end position="178"/>
    </location>
</feature>